<dbReference type="PATRIC" id="fig|476272.21.peg.3151"/>
<evidence type="ECO:0000259" key="4">
    <source>
        <dbReference type="PROSITE" id="PS01124"/>
    </source>
</evidence>
<dbReference type="AlphaFoldDB" id="C0CH33"/>
<organism evidence="5 6">
    <name type="scientific">Blautia hydrogenotrophica (strain DSM 10507 / JCM 14656 / S5a33)</name>
    <name type="common">Ruminococcus hydrogenotrophicus</name>
    <dbReference type="NCBI Taxonomy" id="476272"/>
    <lineage>
        <taxon>Bacteria</taxon>
        <taxon>Bacillati</taxon>
        <taxon>Bacillota</taxon>
        <taxon>Clostridia</taxon>
        <taxon>Lachnospirales</taxon>
        <taxon>Lachnospiraceae</taxon>
        <taxon>Blautia</taxon>
    </lineage>
</organism>
<dbReference type="GO" id="GO:0043565">
    <property type="term" value="F:sequence-specific DNA binding"/>
    <property type="evidence" value="ECO:0007669"/>
    <property type="project" value="InterPro"/>
</dbReference>
<evidence type="ECO:0000313" key="5">
    <source>
        <dbReference type="EMBL" id="EEG50944.1"/>
    </source>
</evidence>
<accession>C0CH33</accession>
<dbReference type="InterPro" id="IPR018060">
    <property type="entry name" value="HTH_AraC"/>
</dbReference>
<reference evidence="5 6" key="2">
    <citation type="submission" date="2009-02" db="EMBL/GenBank/DDBJ databases">
        <title>Draft genome sequence of Blautia hydrogenotrophica DSM 10507 (Ruminococcus hydrogenotrophicus DSM 10507).</title>
        <authorList>
            <person name="Sudarsanam P."/>
            <person name="Ley R."/>
            <person name="Guruge J."/>
            <person name="Turnbaugh P.J."/>
            <person name="Mahowald M."/>
            <person name="Liep D."/>
            <person name="Gordon J."/>
        </authorList>
    </citation>
    <scope>NUCLEOTIDE SEQUENCE [LARGE SCALE GENOMIC DNA]</scope>
    <source>
        <strain evidence="6">DSM 10507 / JCM 14656 / S5a33</strain>
    </source>
</reference>
<dbReference type="PANTHER" id="PTHR46796">
    <property type="entry name" value="HTH-TYPE TRANSCRIPTIONAL ACTIVATOR RHAS-RELATED"/>
    <property type="match status" value="1"/>
</dbReference>
<keyword evidence="1" id="KW-0805">Transcription regulation</keyword>
<dbReference type="CDD" id="cd07001">
    <property type="entry name" value="cupin_YbfI-like_N"/>
    <property type="match status" value="1"/>
</dbReference>
<dbReference type="PROSITE" id="PS01124">
    <property type="entry name" value="HTH_ARAC_FAMILY_2"/>
    <property type="match status" value="1"/>
</dbReference>
<evidence type="ECO:0000313" key="6">
    <source>
        <dbReference type="Proteomes" id="UP000003100"/>
    </source>
</evidence>
<dbReference type="PANTHER" id="PTHR46796:SF2">
    <property type="entry name" value="TRANSCRIPTIONAL REGULATORY PROTEIN"/>
    <property type="match status" value="1"/>
</dbReference>
<feature type="domain" description="HTH araC/xylS-type" evidence="4">
    <location>
        <begin position="193"/>
        <end position="290"/>
    </location>
</feature>
<dbReference type="Gene3D" id="2.60.120.10">
    <property type="entry name" value="Jelly Rolls"/>
    <property type="match status" value="1"/>
</dbReference>
<dbReference type="SUPFAM" id="SSF51215">
    <property type="entry name" value="Regulatory protein AraC"/>
    <property type="match status" value="1"/>
</dbReference>
<keyword evidence="6" id="KW-1185">Reference proteome</keyword>
<dbReference type="InterPro" id="IPR050204">
    <property type="entry name" value="AraC_XylS_family_regulators"/>
</dbReference>
<gene>
    <name evidence="5" type="ORF">RUMHYD_00146</name>
</gene>
<dbReference type="Proteomes" id="UP000003100">
    <property type="component" value="Unassembled WGS sequence"/>
</dbReference>
<dbReference type="Pfam" id="PF12833">
    <property type="entry name" value="HTH_18"/>
    <property type="match status" value="1"/>
</dbReference>
<dbReference type="Gene3D" id="1.10.10.60">
    <property type="entry name" value="Homeodomain-like"/>
    <property type="match status" value="2"/>
</dbReference>
<keyword evidence="3" id="KW-0804">Transcription</keyword>
<dbReference type="SUPFAM" id="SSF46689">
    <property type="entry name" value="Homeodomain-like"/>
    <property type="match status" value="2"/>
</dbReference>
<keyword evidence="2" id="KW-0238">DNA-binding</keyword>
<sequence>MKIFYKLFEKSDDKIGNSKEEMHMRKEIRTVVYDDDLRIEAYRFEGIVQPFPNHFHEYYVIGFVEEGERCLSCKNREYTINRGNVVLFNPGDSHSCIQSDDGTLDYRGFNISKKTMLNLAEEVTGKRELPGFSRNVIYDEEVTCYLCPLHEMVMNGSVEFEKEEDLLLLLSLLIQKYGQPFENCIPECRDEIEWACAYINQHFTEHIYLDQICRQVGLSKSTLLRAFTKSKGVTPYRYLENIRIGAARKLLEQGIAPIDAALQTGFSDQSHFTNYFNSFIGLAPGIYRDIFLEKQGLRGTSDGV</sequence>
<dbReference type="EMBL" id="ACBZ01000003">
    <property type="protein sequence ID" value="EEG50944.1"/>
    <property type="molecule type" value="Genomic_DNA"/>
</dbReference>
<dbReference type="eggNOG" id="COG2207">
    <property type="taxonomic scope" value="Bacteria"/>
</dbReference>
<name>C0CH33_BLAHS</name>
<dbReference type="InterPro" id="IPR037923">
    <property type="entry name" value="HTH-like"/>
</dbReference>
<evidence type="ECO:0000256" key="1">
    <source>
        <dbReference type="ARBA" id="ARBA00023015"/>
    </source>
</evidence>
<protein>
    <recommendedName>
        <fullName evidence="4">HTH araC/xylS-type domain-containing protein</fullName>
    </recommendedName>
</protein>
<dbReference type="HOGENOM" id="CLU_000445_88_16_9"/>
<dbReference type="InterPro" id="IPR014710">
    <property type="entry name" value="RmlC-like_jellyroll"/>
</dbReference>
<comment type="caution">
    <text evidence="5">The sequence shown here is derived from an EMBL/GenBank/DDBJ whole genome shotgun (WGS) entry which is preliminary data.</text>
</comment>
<dbReference type="Pfam" id="PF02311">
    <property type="entry name" value="AraC_binding"/>
    <property type="match status" value="1"/>
</dbReference>
<proteinExistence type="predicted"/>
<evidence type="ECO:0000256" key="2">
    <source>
        <dbReference type="ARBA" id="ARBA00023125"/>
    </source>
</evidence>
<dbReference type="InterPro" id="IPR003313">
    <property type="entry name" value="AraC-bd"/>
</dbReference>
<evidence type="ECO:0000256" key="3">
    <source>
        <dbReference type="ARBA" id="ARBA00023163"/>
    </source>
</evidence>
<reference evidence="5 6" key="1">
    <citation type="submission" date="2009-01" db="EMBL/GenBank/DDBJ databases">
        <authorList>
            <person name="Fulton L."/>
            <person name="Clifton S."/>
            <person name="Fulton B."/>
            <person name="Xu J."/>
            <person name="Minx P."/>
            <person name="Pepin K.H."/>
            <person name="Johnson M."/>
            <person name="Bhonagiri V."/>
            <person name="Nash W.E."/>
            <person name="Mardis E.R."/>
            <person name="Wilson R.K."/>
        </authorList>
    </citation>
    <scope>NUCLEOTIDE SEQUENCE [LARGE SCALE GENOMIC DNA]</scope>
    <source>
        <strain evidence="6">DSM 10507 / JCM 14656 / S5a33</strain>
    </source>
</reference>
<dbReference type="InterPro" id="IPR009057">
    <property type="entry name" value="Homeodomain-like_sf"/>
</dbReference>
<dbReference type="SMART" id="SM00342">
    <property type="entry name" value="HTH_ARAC"/>
    <property type="match status" value="1"/>
</dbReference>
<dbReference type="GO" id="GO:0003700">
    <property type="term" value="F:DNA-binding transcription factor activity"/>
    <property type="evidence" value="ECO:0007669"/>
    <property type="project" value="InterPro"/>
</dbReference>